<dbReference type="Proteomes" id="UP000316706">
    <property type="component" value="Unassembled WGS sequence"/>
</dbReference>
<dbReference type="Pfam" id="PF11361">
    <property type="entry name" value="DUF3159"/>
    <property type="match status" value="1"/>
</dbReference>
<feature type="transmembrane region" description="Helical" evidence="2">
    <location>
        <begin position="150"/>
        <end position="174"/>
    </location>
</feature>
<keyword evidence="2" id="KW-0472">Membrane</keyword>
<feature type="compositionally biased region" description="Low complexity" evidence="1">
    <location>
        <begin position="70"/>
        <end position="107"/>
    </location>
</feature>
<dbReference type="EMBL" id="VFPO01000001">
    <property type="protein sequence ID" value="TQM69006.1"/>
    <property type="molecule type" value="Genomic_DNA"/>
</dbReference>
<evidence type="ECO:0000313" key="3">
    <source>
        <dbReference type="EMBL" id="TQM69006.1"/>
    </source>
</evidence>
<name>A0A543IEJ2_9ACTN</name>
<evidence type="ECO:0000256" key="2">
    <source>
        <dbReference type="SAM" id="Phobius"/>
    </source>
</evidence>
<accession>A0A543IEJ2</accession>
<organism evidence="3 4">
    <name type="scientific">Actinomadura hallensis</name>
    <dbReference type="NCBI Taxonomy" id="337895"/>
    <lineage>
        <taxon>Bacteria</taxon>
        <taxon>Bacillati</taxon>
        <taxon>Actinomycetota</taxon>
        <taxon>Actinomycetes</taxon>
        <taxon>Streptosporangiales</taxon>
        <taxon>Thermomonosporaceae</taxon>
        <taxon>Actinomadura</taxon>
    </lineage>
</organism>
<sequence length="333" mass="34492">MRIITYGGAGIVSKSEFTQTYRGAKRSMDRPATMSARPPGAATDPYRGDHPGATPLTAATRMVDASTAEASTVDASAAETSTAEVSAAGSSTGEVAGAASPAEAPGGLTRAGGSGDARGAGHIVFELPRVPALLMHALPRFVEGVIAPVVVFYTALMLLGLTGALVAAVAWVYGGIVYRYVRGHPVSGMLLLAAVGVTVRAALSAATGSAVVYFLQPTLGTLCVSMAFLASVPLGKPLAMKLAKDMAPIPDAFYKHERVRQFFLRISLLWSAVLMANVGVSLWMLFSQSIGMYLWLRTGVVAGLGAAGITASVWGFKRVVRHINREPAGDAAV</sequence>
<reference evidence="3 4" key="1">
    <citation type="submission" date="2019-06" db="EMBL/GenBank/DDBJ databases">
        <title>Sequencing the genomes of 1000 actinobacteria strains.</title>
        <authorList>
            <person name="Klenk H.-P."/>
        </authorList>
    </citation>
    <scope>NUCLEOTIDE SEQUENCE [LARGE SCALE GENOMIC DNA]</scope>
    <source>
        <strain evidence="3 4">DSM 45043</strain>
    </source>
</reference>
<comment type="caution">
    <text evidence="3">The sequence shown here is derived from an EMBL/GenBank/DDBJ whole genome shotgun (WGS) entry which is preliminary data.</text>
</comment>
<proteinExistence type="predicted"/>
<feature type="transmembrane region" description="Helical" evidence="2">
    <location>
        <begin position="292"/>
        <end position="316"/>
    </location>
</feature>
<gene>
    <name evidence="3" type="ORF">FHX41_2687</name>
</gene>
<keyword evidence="2" id="KW-0812">Transmembrane</keyword>
<evidence type="ECO:0000256" key="1">
    <source>
        <dbReference type="SAM" id="MobiDB-lite"/>
    </source>
</evidence>
<keyword evidence="2" id="KW-1133">Transmembrane helix</keyword>
<feature type="region of interest" description="Disordered" evidence="1">
    <location>
        <begin position="70"/>
        <end position="114"/>
    </location>
</feature>
<feature type="transmembrane region" description="Helical" evidence="2">
    <location>
        <begin position="262"/>
        <end position="286"/>
    </location>
</feature>
<dbReference type="AlphaFoldDB" id="A0A543IEJ2"/>
<evidence type="ECO:0000313" key="4">
    <source>
        <dbReference type="Proteomes" id="UP000316706"/>
    </source>
</evidence>
<protein>
    <submittedName>
        <fullName evidence="3">Uncharacterized protein DUF3159</fullName>
    </submittedName>
</protein>
<feature type="transmembrane region" description="Helical" evidence="2">
    <location>
        <begin position="186"/>
        <end position="206"/>
    </location>
</feature>
<dbReference type="InterPro" id="IPR016566">
    <property type="entry name" value="UCP010219"/>
</dbReference>
<keyword evidence="4" id="KW-1185">Reference proteome</keyword>
<feature type="transmembrane region" description="Helical" evidence="2">
    <location>
        <begin position="212"/>
        <end position="234"/>
    </location>
</feature>
<dbReference type="NCBIfam" id="NF041646">
    <property type="entry name" value="VC0807_fam"/>
    <property type="match status" value="1"/>
</dbReference>
<feature type="region of interest" description="Disordered" evidence="1">
    <location>
        <begin position="22"/>
        <end position="55"/>
    </location>
</feature>